<keyword evidence="5" id="KW-1185">Reference proteome</keyword>
<dbReference type="CDD" id="cd12148">
    <property type="entry name" value="fungal_TF_MHR"/>
    <property type="match status" value="1"/>
</dbReference>
<evidence type="ECO:0000256" key="1">
    <source>
        <dbReference type="ARBA" id="ARBA00022723"/>
    </source>
</evidence>
<dbReference type="SMART" id="SM00066">
    <property type="entry name" value="GAL4"/>
    <property type="match status" value="1"/>
</dbReference>
<dbReference type="InterPro" id="IPR001138">
    <property type="entry name" value="Zn2Cys6_DnaBD"/>
</dbReference>
<dbReference type="PANTHER" id="PTHR47785">
    <property type="entry name" value="ZN(II)2CYS6 TRANSCRIPTION FACTOR (EUROFUNG)-RELATED-RELATED"/>
    <property type="match status" value="1"/>
</dbReference>
<evidence type="ECO:0000313" key="4">
    <source>
        <dbReference type="EMBL" id="KAH7129748.1"/>
    </source>
</evidence>
<reference evidence="4" key="1">
    <citation type="journal article" date="2021" name="Nat. Commun.">
        <title>Genetic determinants of endophytism in the Arabidopsis root mycobiome.</title>
        <authorList>
            <person name="Mesny F."/>
            <person name="Miyauchi S."/>
            <person name="Thiergart T."/>
            <person name="Pickel B."/>
            <person name="Atanasova L."/>
            <person name="Karlsson M."/>
            <person name="Huettel B."/>
            <person name="Barry K.W."/>
            <person name="Haridas S."/>
            <person name="Chen C."/>
            <person name="Bauer D."/>
            <person name="Andreopoulos W."/>
            <person name="Pangilinan J."/>
            <person name="LaButti K."/>
            <person name="Riley R."/>
            <person name="Lipzen A."/>
            <person name="Clum A."/>
            <person name="Drula E."/>
            <person name="Henrissat B."/>
            <person name="Kohler A."/>
            <person name="Grigoriev I.V."/>
            <person name="Martin F.M."/>
            <person name="Hacquard S."/>
        </authorList>
    </citation>
    <scope>NUCLEOTIDE SEQUENCE</scope>
    <source>
        <strain evidence="4">MPI-CAGE-AT-0021</strain>
    </source>
</reference>
<dbReference type="GO" id="GO:0006351">
    <property type="term" value="P:DNA-templated transcription"/>
    <property type="evidence" value="ECO:0007669"/>
    <property type="project" value="InterPro"/>
</dbReference>
<dbReference type="InterPro" id="IPR007219">
    <property type="entry name" value="XnlR_reg_dom"/>
</dbReference>
<dbReference type="PANTHER" id="PTHR47785:SF4">
    <property type="entry name" value="ZN(II)2CYS6 TRANSCRIPTION FACTOR (EUROFUNG)"/>
    <property type="match status" value="1"/>
</dbReference>
<dbReference type="Proteomes" id="UP000717696">
    <property type="component" value="Unassembled WGS sequence"/>
</dbReference>
<dbReference type="SUPFAM" id="SSF57701">
    <property type="entry name" value="Zn2/Cys6 DNA-binding domain"/>
    <property type="match status" value="1"/>
</dbReference>
<sequence length="703" mass="78986">MDLPTASSAIPLDTSQFPTRRRVWQACTNCRVRKTRCDAAKPKCGLCMTQNVECVYTDSQQPRIEHNTLILLERIQALEDRLLSSPKFSEPPTAAHANTIASTTTSWLPPSGSAPWLGAGRVAADATGRPGAVDFGPATAPTAEIPISLSHTANANHVLNWPIVQELLSSVQAPVEDRQANEATGVFFSDASAPSRTWDGHPLDTWRLFRDGEILQSRVEAAEGYLDFICAYFDEVNIFFPLISHAETVKTLQSIVAADQHNDAIPSATPSSAQYCLLLLVLCMGSFIRQRQNRITLLNREGQANRGSRSDASSLYALDQHLWQKAQLLLGCVSSVVTIEAAQCTMLASIYMGARGRVPDSFHWSHVASVKCATLAKRISPDPQNPSTFPEAFRRLYWVAFIYEGDFMSEISITLPSGIARYEDQVPYPAQVMLVTQDSHHGISGPEVQVAGTSPAISREDRNEELVAFQISTNAAIRRLLNRVHSMVYDSKDQFRMTRVEYVKWLLRVSEDFWSYHDTIYRNIPHFLLVSQPDENHNHLASSPQTPGFSRLHGLRNNPWNVLRLEGRYHAAKHIIHRPFFDYVLLNMEHIQTHPDREVILQKCGLCLHGCKGFFSVFDVDEVNSMTCLFATGMATFTYLVILRVATLYPIFRHVLPDDVEQVIWTGKRNLQRFSISIGDFAWHLEFLERLDSSCKHRIPVPT</sequence>
<dbReference type="OrthoDB" id="10261408at2759"/>
<dbReference type="GO" id="GO:0008270">
    <property type="term" value="F:zinc ion binding"/>
    <property type="evidence" value="ECO:0007669"/>
    <property type="project" value="InterPro"/>
</dbReference>
<dbReference type="PROSITE" id="PS50048">
    <property type="entry name" value="ZN2_CY6_FUNGAL_2"/>
    <property type="match status" value="1"/>
</dbReference>
<gene>
    <name evidence="4" type="ORF">B0J13DRAFT_563308</name>
</gene>
<accession>A0A9P9E2A3</accession>
<dbReference type="PROSITE" id="PS00463">
    <property type="entry name" value="ZN2_CY6_FUNGAL_1"/>
    <property type="match status" value="1"/>
</dbReference>
<protein>
    <recommendedName>
        <fullName evidence="3">Zn(2)-C6 fungal-type domain-containing protein</fullName>
    </recommendedName>
</protein>
<comment type="caution">
    <text evidence="4">The sequence shown here is derived from an EMBL/GenBank/DDBJ whole genome shotgun (WGS) entry which is preliminary data.</text>
</comment>
<dbReference type="Gene3D" id="4.10.240.10">
    <property type="entry name" value="Zn(2)-C6 fungal-type DNA-binding domain"/>
    <property type="match status" value="1"/>
</dbReference>
<dbReference type="EMBL" id="JAGMUU010000020">
    <property type="protein sequence ID" value="KAH7129748.1"/>
    <property type="molecule type" value="Genomic_DNA"/>
</dbReference>
<evidence type="ECO:0000313" key="5">
    <source>
        <dbReference type="Proteomes" id="UP000717696"/>
    </source>
</evidence>
<dbReference type="Pfam" id="PF04082">
    <property type="entry name" value="Fungal_trans"/>
    <property type="match status" value="1"/>
</dbReference>
<dbReference type="Pfam" id="PF00172">
    <property type="entry name" value="Zn_clus"/>
    <property type="match status" value="1"/>
</dbReference>
<organism evidence="4 5">
    <name type="scientific">Dactylonectria estremocensis</name>
    <dbReference type="NCBI Taxonomy" id="1079267"/>
    <lineage>
        <taxon>Eukaryota</taxon>
        <taxon>Fungi</taxon>
        <taxon>Dikarya</taxon>
        <taxon>Ascomycota</taxon>
        <taxon>Pezizomycotina</taxon>
        <taxon>Sordariomycetes</taxon>
        <taxon>Hypocreomycetidae</taxon>
        <taxon>Hypocreales</taxon>
        <taxon>Nectriaceae</taxon>
        <taxon>Dactylonectria</taxon>
    </lineage>
</organism>
<keyword evidence="2" id="KW-0539">Nucleus</keyword>
<dbReference type="InterPro" id="IPR053181">
    <property type="entry name" value="EcdB-like_regulator"/>
</dbReference>
<feature type="domain" description="Zn(2)-C6 fungal-type" evidence="3">
    <location>
        <begin position="26"/>
        <end position="56"/>
    </location>
</feature>
<proteinExistence type="predicted"/>
<keyword evidence="1" id="KW-0479">Metal-binding</keyword>
<dbReference type="InterPro" id="IPR036864">
    <property type="entry name" value="Zn2-C6_fun-type_DNA-bd_sf"/>
</dbReference>
<dbReference type="GO" id="GO:0000981">
    <property type="term" value="F:DNA-binding transcription factor activity, RNA polymerase II-specific"/>
    <property type="evidence" value="ECO:0007669"/>
    <property type="project" value="InterPro"/>
</dbReference>
<dbReference type="CDD" id="cd00067">
    <property type="entry name" value="GAL4"/>
    <property type="match status" value="1"/>
</dbReference>
<evidence type="ECO:0000259" key="3">
    <source>
        <dbReference type="PROSITE" id="PS50048"/>
    </source>
</evidence>
<evidence type="ECO:0000256" key="2">
    <source>
        <dbReference type="ARBA" id="ARBA00023242"/>
    </source>
</evidence>
<dbReference type="AlphaFoldDB" id="A0A9P9E2A3"/>
<dbReference type="GO" id="GO:0003677">
    <property type="term" value="F:DNA binding"/>
    <property type="evidence" value="ECO:0007669"/>
    <property type="project" value="InterPro"/>
</dbReference>
<name>A0A9P9E2A3_9HYPO</name>